<dbReference type="RefSeq" id="WP_032572121.1">
    <property type="nucleotide sequence ID" value="NZ_JGDS01000034.1"/>
</dbReference>
<dbReference type="AlphaFoldDB" id="A0A016C1W4"/>
<proteinExistence type="predicted"/>
<accession>A0A016C1W4</accession>
<name>A0A016C1W4_BACFG</name>
<sequence length="312" mass="37086">MNSPKKINYETRPFKFTERKMLLSTFIRLSNKYESPYQYIGFGGLTFTDFKLFHKELHIEKMHSIEGGDFSTERLSFNKPYSFIKIHKDLSTNALLKMDLSKKSIIWLDYDDDLDNYMFDDLSLLINKLPIGSIYLMTCNKQLKSEKTGEIYKVDEFNEKFGSKVPFGIKSKDFSAEESHKTIRKMLLTHIDNIIIDRNRNDENLKFQQLYNIIYQENRGAKMFTFGGIITEKDTEFESLNLNDFSFLRINDNVYKIEIPNITFREEIFINQHLGDEEKIEELKSKNIIERKDIEKYVAIYKFLPNFFDVRI</sequence>
<gene>
    <name evidence="1" type="ORF">M123_0642</name>
</gene>
<evidence type="ECO:0000313" key="1">
    <source>
        <dbReference type="EMBL" id="EXZ74917.1"/>
    </source>
</evidence>
<dbReference type="Pfam" id="PF20553">
    <property type="entry name" value="Methyltransf_35"/>
    <property type="match status" value="1"/>
</dbReference>
<dbReference type="PATRIC" id="fig|1339314.3.peg.887"/>
<comment type="caution">
    <text evidence="1">The sequence shown here is derived from an EMBL/GenBank/DDBJ whole genome shotgun (WGS) entry which is preliminary data.</text>
</comment>
<dbReference type="Proteomes" id="UP000020938">
    <property type="component" value="Unassembled WGS sequence"/>
</dbReference>
<organism evidence="1 2">
    <name type="scientific">Bacteroides fragilis str. 3976T8</name>
    <dbReference type="NCBI Taxonomy" id="1339314"/>
    <lineage>
        <taxon>Bacteria</taxon>
        <taxon>Pseudomonadati</taxon>
        <taxon>Bacteroidota</taxon>
        <taxon>Bacteroidia</taxon>
        <taxon>Bacteroidales</taxon>
        <taxon>Bacteroidaceae</taxon>
        <taxon>Bacteroides</taxon>
    </lineage>
</organism>
<dbReference type="InterPro" id="IPR046788">
    <property type="entry name" value="Methyltransf_35"/>
</dbReference>
<evidence type="ECO:0000313" key="2">
    <source>
        <dbReference type="Proteomes" id="UP000020938"/>
    </source>
</evidence>
<protein>
    <submittedName>
        <fullName evidence="1">Uncharacterized protein</fullName>
    </submittedName>
</protein>
<dbReference type="EMBL" id="JGDS01000034">
    <property type="protein sequence ID" value="EXZ74917.1"/>
    <property type="molecule type" value="Genomic_DNA"/>
</dbReference>
<reference evidence="1 2" key="1">
    <citation type="submission" date="2014-02" db="EMBL/GenBank/DDBJ databases">
        <authorList>
            <person name="Sears C."/>
            <person name="Carroll K."/>
            <person name="Sack B.R."/>
            <person name="Qadri F."/>
            <person name="Myers L.L."/>
            <person name="Chung G.-T."/>
            <person name="Escheverria P."/>
            <person name="Fraser C.M."/>
            <person name="Sadzewicz L."/>
            <person name="Shefchek K.A."/>
            <person name="Tallon L."/>
            <person name="Das S.P."/>
            <person name="Daugherty S."/>
            <person name="Mongodin E.F."/>
        </authorList>
    </citation>
    <scope>NUCLEOTIDE SEQUENCE [LARGE SCALE GENOMIC DNA]</scope>
    <source>
        <strain evidence="1 2">3976T8</strain>
    </source>
</reference>